<dbReference type="InterPro" id="IPR050863">
    <property type="entry name" value="CenT-Element_Derived"/>
</dbReference>
<dbReference type="SMART" id="SM00674">
    <property type="entry name" value="CENPB"/>
    <property type="match status" value="1"/>
</dbReference>
<organism evidence="3 4">
    <name type="scientific">Parnassius apollo</name>
    <name type="common">Apollo butterfly</name>
    <name type="synonym">Papilio apollo</name>
    <dbReference type="NCBI Taxonomy" id="110799"/>
    <lineage>
        <taxon>Eukaryota</taxon>
        <taxon>Metazoa</taxon>
        <taxon>Ecdysozoa</taxon>
        <taxon>Arthropoda</taxon>
        <taxon>Hexapoda</taxon>
        <taxon>Insecta</taxon>
        <taxon>Pterygota</taxon>
        <taxon>Neoptera</taxon>
        <taxon>Endopterygota</taxon>
        <taxon>Lepidoptera</taxon>
        <taxon>Glossata</taxon>
        <taxon>Ditrysia</taxon>
        <taxon>Papilionoidea</taxon>
        <taxon>Papilionidae</taxon>
        <taxon>Parnassiinae</taxon>
        <taxon>Parnassini</taxon>
        <taxon>Parnassius</taxon>
        <taxon>Parnassius</taxon>
    </lineage>
</organism>
<dbReference type="OrthoDB" id="125347at2759"/>
<dbReference type="AlphaFoldDB" id="A0A8S3YB03"/>
<evidence type="ECO:0000313" key="3">
    <source>
        <dbReference type="EMBL" id="CAG5053469.1"/>
    </source>
</evidence>
<gene>
    <name evidence="3" type="ORF">PAPOLLO_LOCUS25649</name>
</gene>
<name>A0A8S3YB03_PARAO</name>
<dbReference type="InterPro" id="IPR004875">
    <property type="entry name" value="DDE_SF_endonuclease_dom"/>
</dbReference>
<evidence type="ECO:0000256" key="1">
    <source>
        <dbReference type="ARBA" id="ARBA00023125"/>
    </source>
</evidence>
<feature type="domain" description="HTH CENPB-type" evidence="2">
    <location>
        <begin position="5"/>
        <end position="76"/>
    </location>
</feature>
<dbReference type="GO" id="GO:0003677">
    <property type="term" value="F:DNA binding"/>
    <property type="evidence" value="ECO:0007669"/>
    <property type="project" value="UniProtKB-KW"/>
</dbReference>
<dbReference type="GO" id="GO:0005634">
    <property type="term" value="C:nucleus"/>
    <property type="evidence" value="ECO:0007669"/>
    <property type="project" value="TreeGrafter"/>
</dbReference>
<dbReference type="Pfam" id="PF03184">
    <property type="entry name" value="DDE_1"/>
    <property type="match status" value="1"/>
</dbReference>
<protein>
    <submittedName>
        <fullName evidence="3">(apollo) hypothetical protein</fullName>
    </submittedName>
</protein>
<evidence type="ECO:0000313" key="4">
    <source>
        <dbReference type="Proteomes" id="UP000691718"/>
    </source>
</evidence>
<dbReference type="PANTHER" id="PTHR19303">
    <property type="entry name" value="TRANSPOSON"/>
    <property type="match status" value="1"/>
</dbReference>
<keyword evidence="1" id="KW-0238">DNA-binding</keyword>
<accession>A0A8S3YB03</accession>
<dbReference type="PROSITE" id="PS51253">
    <property type="entry name" value="HTH_CENPB"/>
    <property type="match status" value="1"/>
</dbReference>
<dbReference type="Pfam" id="PF03221">
    <property type="entry name" value="HTH_Tnp_Tc5"/>
    <property type="match status" value="1"/>
</dbReference>
<dbReference type="PANTHER" id="PTHR19303:SF16">
    <property type="entry name" value="JERKY PROTEIN HOMOLOG-LIKE"/>
    <property type="match status" value="1"/>
</dbReference>
<evidence type="ECO:0000259" key="2">
    <source>
        <dbReference type="PROSITE" id="PS51253"/>
    </source>
</evidence>
<dbReference type="EMBL" id="CAJQZP010001546">
    <property type="protein sequence ID" value="CAG5053469.1"/>
    <property type="molecule type" value="Genomic_DNA"/>
</dbReference>
<sequence>MGPGVRKTLKTPENPQLEDALFTWFIEQRRKNVPFSGDILMEKAKYFHERLGRADFSASKGWLEKFKKRHGIRQLKITGEKLCNNEDAVKKFQDKFMDIIMEKDLSAEQIYNADESGLYWITIPDKTLASNLEVRAPGSKVSKERITFMPRANAAGTHKLPFLVIGKAQKQRVFASVRKLPVHYIGQKNAWVTRPIFLEWFKGYFIPEVKNSYLRRIYH</sequence>
<keyword evidence="4" id="KW-1185">Reference proteome</keyword>
<comment type="caution">
    <text evidence="3">The sequence shown here is derived from an EMBL/GenBank/DDBJ whole genome shotgun (WGS) entry which is preliminary data.</text>
</comment>
<proteinExistence type="predicted"/>
<dbReference type="InterPro" id="IPR006600">
    <property type="entry name" value="HTH_CenpB_DNA-bd_dom"/>
</dbReference>
<dbReference type="Proteomes" id="UP000691718">
    <property type="component" value="Unassembled WGS sequence"/>
</dbReference>
<reference evidence="3" key="1">
    <citation type="submission" date="2021-04" db="EMBL/GenBank/DDBJ databases">
        <authorList>
            <person name="Tunstrom K."/>
        </authorList>
    </citation>
    <scope>NUCLEOTIDE SEQUENCE</scope>
</reference>